<evidence type="ECO:0000259" key="11">
    <source>
        <dbReference type="Pfam" id="PF20628"/>
    </source>
</evidence>
<keyword evidence="3" id="KW-0349">Heme</keyword>
<dbReference type="Pfam" id="PF04261">
    <property type="entry name" value="Dyp_perox_N"/>
    <property type="match status" value="1"/>
</dbReference>
<dbReference type="PROSITE" id="PS51257">
    <property type="entry name" value="PROKAR_LIPOPROTEIN"/>
    <property type="match status" value="1"/>
</dbReference>
<dbReference type="SUPFAM" id="SSF54909">
    <property type="entry name" value="Dimeric alpha+beta barrel"/>
    <property type="match status" value="1"/>
</dbReference>
<dbReference type="Proteomes" id="UP000321617">
    <property type="component" value="Unassembled WGS sequence"/>
</dbReference>
<dbReference type="InterPro" id="IPR048328">
    <property type="entry name" value="Dyp_perox_C"/>
</dbReference>
<evidence type="ECO:0000256" key="5">
    <source>
        <dbReference type="ARBA" id="ARBA00022729"/>
    </source>
</evidence>
<gene>
    <name evidence="12" type="ORF">LX16_1796</name>
</gene>
<dbReference type="Pfam" id="PF20628">
    <property type="entry name" value="Dyp_perox_C"/>
    <property type="match status" value="1"/>
</dbReference>
<feature type="domain" description="Dyp-type peroxidase N-terminal" evidence="10">
    <location>
        <begin position="81"/>
        <end position="168"/>
    </location>
</feature>
<dbReference type="PROSITE" id="PS51318">
    <property type="entry name" value="TAT"/>
    <property type="match status" value="1"/>
</dbReference>
<dbReference type="GO" id="GO:0005829">
    <property type="term" value="C:cytosol"/>
    <property type="evidence" value="ECO:0007669"/>
    <property type="project" value="TreeGrafter"/>
</dbReference>
<evidence type="ECO:0000313" key="13">
    <source>
        <dbReference type="Proteomes" id="UP000321617"/>
    </source>
</evidence>
<reference evidence="12 13" key="1">
    <citation type="journal article" date="2013" name="Stand. Genomic Sci.">
        <title>Genomic Encyclopedia of Type Strains, Phase I: The one thousand microbial genomes (KMG-I) project.</title>
        <authorList>
            <person name="Kyrpides N.C."/>
            <person name="Woyke T."/>
            <person name="Eisen J.A."/>
            <person name="Garrity G."/>
            <person name="Lilburn T.G."/>
            <person name="Beck B.J."/>
            <person name="Whitman W.B."/>
            <person name="Hugenholtz P."/>
            <person name="Klenk H.P."/>
        </authorList>
    </citation>
    <scope>NUCLEOTIDE SEQUENCE [LARGE SCALE GENOMIC DNA]</scope>
    <source>
        <strain evidence="12 13">DSM 45044</strain>
    </source>
</reference>
<name>A0A562VDX1_9ACTN</name>
<organism evidence="12 13">
    <name type="scientific">Stackebrandtia albiflava</name>
    <dbReference type="NCBI Taxonomy" id="406432"/>
    <lineage>
        <taxon>Bacteria</taxon>
        <taxon>Bacillati</taxon>
        <taxon>Actinomycetota</taxon>
        <taxon>Actinomycetes</taxon>
        <taxon>Glycomycetales</taxon>
        <taxon>Glycomycetaceae</taxon>
        <taxon>Stackebrandtia</taxon>
    </lineage>
</organism>
<dbReference type="NCBIfam" id="TIGR01413">
    <property type="entry name" value="Dyp_perox_fam"/>
    <property type="match status" value="1"/>
</dbReference>
<evidence type="ECO:0000256" key="1">
    <source>
        <dbReference type="ARBA" id="ARBA00001970"/>
    </source>
</evidence>
<keyword evidence="2 12" id="KW-0575">Peroxidase</keyword>
<proteinExistence type="inferred from homology"/>
<dbReference type="EMBL" id="VLLL01000005">
    <property type="protein sequence ID" value="TWJ16074.1"/>
    <property type="molecule type" value="Genomic_DNA"/>
</dbReference>
<dbReference type="PANTHER" id="PTHR30521">
    <property type="entry name" value="DEFERROCHELATASE/PEROXIDASE"/>
    <property type="match status" value="1"/>
</dbReference>
<feature type="signal peptide" evidence="9">
    <location>
        <begin position="1"/>
        <end position="30"/>
    </location>
</feature>
<comment type="cofactor">
    <cofactor evidence="1">
        <name>heme b</name>
        <dbReference type="ChEBI" id="CHEBI:60344"/>
    </cofactor>
</comment>
<dbReference type="GO" id="GO:0020037">
    <property type="term" value="F:heme binding"/>
    <property type="evidence" value="ECO:0007669"/>
    <property type="project" value="InterPro"/>
</dbReference>
<comment type="caution">
    <text evidence="12">The sequence shown here is derived from an EMBL/GenBank/DDBJ whole genome shotgun (WGS) entry which is preliminary data.</text>
</comment>
<keyword evidence="13" id="KW-1185">Reference proteome</keyword>
<feature type="chain" id="PRO_5039408288" evidence="9">
    <location>
        <begin position="31"/>
        <end position="379"/>
    </location>
</feature>
<dbReference type="InterPro" id="IPR011008">
    <property type="entry name" value="Dimeric_a/b-barrel"/>
</dbReference>
<dbReference type="InterPro" id="IPR006314">
    <property type="entry name" value="Dyp_peroxidase"/>
</dbReference>
<dbReference type="GO" id="GO:0004601">
    <property type="term" value="F:peroxidase activity"/>
    <property type="evidence" value="ECO:0007669"/>
    <property type="project" value="UniProtKB-KW"/>
</dbReference>
<evidence type="ECO:0000256" key="4">
    <source>
        <dbReference type="ARBA" id="ARBA00022723"/>
    </source>
</evidence>
<protein>
    <submittedName>
        <fullName evidence="12">Deferrochelatase/peroxidase EfeB</fullName>
    </submittedName>
</protein>
<evidence type="ECO:0000256" key="7">
    <source>
        <dbReference type="ARBA" id="ARBA00023004"/>
    </source>
</evidence>
<dbReference type="GO" id="GO:0046872">
    <property type="term" value="F:metal ion binding"/>
    <property type="evidence" value="ECO:0007669"/>
    <property type="project" value="UniProtKB-KW"/>
</dbReference>
<dbReference type="AlphaFoldDB" id="A0A562VDX1"/>
<evidence type="ECO:0000256" key="6">
    <source>
        <dbReference type="ARBA" id="ARBA00023002"/>
    </source>
</evidence>
<keyword evidence="5 9" id="KW-0732">Signal</keyword>
<evidence type="ECO:0000256" key="9">
    <source>
        <dbReference type="SAM" id="SignalP"/>
    </source>
</evidence>
<dbReference type="PROSITE" id="PS51404">
    <property type="entry name" value="DYP_PEROXIDASE"/>
    <property type="match status" value="1"/>
</dbReference>
<evidence type="ECO:0000256" key="3">
    <source>
        <dbReference type="ARBA" id="ARBA00022617"/>
    </source>
</evidence>
<evidence type="ECO:0000313" key="12">
    <source>
        <dbReference type="EMBL" id="TWJ16074.1"/>
    </source>
</evidence>
<dbReference type="PANTHER" id="PTHR30521:SF4">
    <property type="entry name" value="DEFERROCHELATASE"/>
    <property type="match status" value="1"/>
</dbReference>
<evidence type="ECO:0000259" key="10">
    <source>
        <dbReference type="Pfam" id="PF04261"/>
    </source>
</evidence>
<dbReference type="InterPro" id="IPR048327">
    <property type="entry name" value="Dyp_perox_N"/>
</dbReference>
<dbReference type="InterPro" id="IPR006311">
    <property type="entry name" value="TAT_signal"/>
</dbReference>
<evidence type="ECO:0000256" key="2">
    <source>
        <dbReference type="ARBA" id="ARBA00022559"/>
    </source>
</evidence>
<feature type="domain" description="Dyp-type peroxidase C-terminal" evidence="11">
    <location>
        <begin position="183"/>
        <end position="363"/>
    </location>
</feature>
<keyword evidence="7" id="KW-0408">Iron</keyword>
<comment type="similarity">
    <text evidence="8">Belongs to the DyP-type peroxidase family.</text>
</comment>
<keyword evidence="6" id="KW-0560">Oxidoreductase</keyword>
<accession>A0A562VDX1</accession>
<sequence>MSVPLTRRRLLGVPVALGVASLGAGCGVVAAPAAEGAPEKVTPSRQPGVVSVPPVHTVLFAGDVVVGDRAGVAELLAGVHAAGLSSGVEVTVSVGGGLFDDRFGLSDRRPVRLGVMPEFPGDVLDPGMCHGDLLIQVSADDPDRVASVLERVEALPGLSPRWRMAGFRDRPGVAAGGRATAVNRFGFTEGLGNPDVGDAAEMDSLVWVQPGGGEPAWATGGSYLVVRLIRFAMELWDADLVEEQERVFGRDKDTGAPLGTGDPMADPGYGSDPHGERIALDAHIRLADPRTPETAQNRILRRGYTYDNGTDHTGHPDTGMIFIAYQQDLERGFTTIQQRLTGEALGRYVLTFGGGYYYTLPGTHFDDPDDHPGRTLLRE</sequence>
<keyword evidence="4" id="KW-0479">Metal-binding</keyword>
<evidence type="ECO:0000256" key="8">
    <source>
        <dbReference type="ARBA" id="ARBA00025737"/>
    </source>
</evidence>